<evidence type="ECO:0000313" key="3">
    <source>
        <dbReference type="Proteomes" id="UP001187192"/>
    </source>
</evidence>
<dbReference type="EMBL" id="BTGU01000046">
    <property type="protein sequence ID" value="GMN53486.1"/>
    <property type="molecule type" value="Genomic_DNA"/>
</dbReference>
<feature type="region of interest" description="Disordered" evidence="1">
    <location>
        <begin position="1"/>
        <end position="65"/>
    </location>
</feature>
<reference evidence="2" key="1">
    <citation type="submission" date="2023-07" db="EMBL/GenBank/DDBJ databases">
        <title>draft genome sequence of fig (Ficus carica).</title>
        <authorList>
            <person name="Takahashi T."/>
            <person name="Nishimura K."/>
        </authorList>
    </citation>
    <scope>NUCLEOTIDE SEQUENCE</scope>
</reference>
<organism evidence="2 3">
    <name type="scientific">Ficus carica</name>
    <name type="common">Common fig</name>
    <dbReference type="NCBI Taxonomy" id="3494"/>
    <lineage>
        <taxon>Eukaryota</taxon>
        <taxon>Viridiplantae</taxon>
        <taxon>Streptophyta</taxon>
        <taxon>Embryophyta</taxon>
        <taxon>Tracheophyta</taxon>
        <taxon>Spermatophyta</taxon>
        <taxon>Magnoliopsida</taxon>
        <taxon>eudicotyledons</taxon>
        <taxon>Gunneridae</taxon>
        <taxon>Pentapetalae</taxon>
        <taxon>rosids</taxon>
        <taxon>fabids</taxon>
        <taxon>Rosales</taxon>
        <taxon>Moraceae</taxon>
        <taxon>Ficeae</taxon>
        <taxon>Ficus</taxon>
    </lineage>
</organism>
<accession>A0AA88DEP3</accession>
<sequence>MVSCSPFKTFGRSTNPRRPLESLSSSVASSASPQKLGRERIGRFRETLAPSVSDPTARSAFGDPDSRPVRRTAILRVFGRRSTVVKDFIKHYLVKISTLNLNIGGQYEASCDKSSSHCHDGKRLVMGEGGGHAIYAATVTGLQSAVAATCSLSISNGCSSLAPPLIPSMLCS</sequence>
<dbReference type="AlphaFoldDB" id="A0AA88DEP3"/>
<proteinExistence type="predicted"/>
<dbReference type="Proteomes" id="UP001187192">
    <property type="component" value="Unassembled WGS sequence"/>
</dbReference>
<name>A0AA88DEP3_FICCA</name>
<comment type="caution">
    <text evidence="2">The sequence shown here is derived from an EMBL/GenBank/DDBJ whole genome shotgun (WGS) entry which is preliminary data.</text>
</comment>
<gene>
    <name evidence="2" type="ORF">TIFTF001_022622</name>
</gene>
<feature type="compositionally biased region" description="Basic and acidic residues" evidence="1">
    <location>
        <begin position="36"/>
        <end position="46"/>
    </location>
</feature>
<evidence type="ECO:0000313" key="2">
    <source>
        <dbReference type="EMBL" id="GMN53486.1"/>
    </source>
</evidence>
<evidence type="ECO:0000256" key="1">
    <source>
        <dbReference type="SAM" id="MobiDB-lite"/>
    </source>
</evidence>
<feature type="compositionally biased region" description="Low complexity" evidence="1">
    <location>
        <begin position="22"/>
        <end position="32"/>
    </location>
</feature>
<keyword evidence="3" id="KW-1185">Reference proteome</keyword>
<protein>
    <submittedName>
        <fullName evidence="2">Uncharacterized protein</fullName>
    </submittedName>
</protein>